<dbReference type="SMART" id="SM00448">
    <property type="entry name" value="REC"/>
    <property type="match status" value="1"/>
</dbReference>
<dbReference type="PROSITE" id="PS50110">
    <property type="entry name" value="RESPONSE_REGULATORY"/>
    <property type="match status" value="1"/>
</dbReference>
<protein>
    <submittedName>
        <fullName evidence="8">Response regulator transcription factor</fullName>
    </submittedName>
</protein>
<dbReference type="Pfam" id="PF00196">
    <property type="entry name" value="GerE"/>
    <property type="match status" value="1"/>
</dbReference>
<accession>A0ABP7E4H3</accession>
<organism evidence="8 9">
    <name type="scientific">Terrabacter ginsenosidimutans</name>
    <dbReference type="NCBI Taxonomy" id="490575"/>
    <lineage>
        <taxon>Bacteria</taxon>
        <taxon>Bacillati</taxon>
        <taxon>Actinomycetota</taxon>
        <taxon>Actinomycetes</taxon>
        <taxon>Micrococcales</taxon>
        <taxon>Intrasporangiaceae</taxon>
        <taxon>Terrabacter</taxon>
    </lineage>
</organism>
<dbReference type="PRINTS" id="PR00038">
    <property type="entry name" value="HTHLUXR"/>
</dbReference>
<dbReference type="InterPro" id="IPR039420">
    <property type="entry name" value="WalR-like"/>
</dbReference>
<dbReference type="Gene3D" id="3.40.50.2300">
    <property type="match status" value="1"/>
</dbReference>
<evidence type="ECO:0000259" key="6">
    <source>
        <dbReference type="PROSITE" id="PS50043"/>
    </source>
</evidence>
<dbReference type="SMART" id="SM00421">
    <property type="entry name" value="HTH_LUXR"/>
    <property type="match status" value="1"/>
</dbReference>
<keyword evidence="9" id="KW-1185">Reference proteome</keyword>
<dbReference type="PANTHER" id="PTHR43214:SF24">
    <property type="entry name" value="TRANSCRIPTIONAL REGULATORY PROTEIN NARL-RELATED"/>
    <property type="match status" value="1"/>
</dbReference>
<feature type="modified residue" description="4-aspartylphosphate" evidence="5">
    <location>
        <position position="59"/>
    </location>
</feature>
<dbReference type="RefSeq" id="WP_344949081.1">
    <property type="nucleotide sequence ID" value="NZ_BAABDC010000006.1"/>
</dbReference>
<evidence type="ECO:0000313" key="8">
    <source>
        <dbReference type="EMBL" id="GAA3713994.1"/>
    </source>
</evidence>
<evidence type="ECO:0000256" key="2">
    <source>
        <dbReference type="ARBA" id="ARBA00023015"/>
    </source>
</evidence>
<gene>
    <name evidence="8" type="ORF">GCM10022399_33330</name>
</gene>
<comment type="caution">
    <text evidence="8">The sequence shown here is derived from an EMBL/GenBank/DDBJ whole genome shotgun (WGS) entry which is preliminary data.</text>
</comment>
<keyword evidence="1 5" id="KW-0597">Phosphoprotein</keyword>
<keyword evidence="4" id="KW-0804">Transcription</keyword>
<feature type="domain" description="Response regulatory" evidence="7">
    <location>
        <begin position="8"/>
        <end position="124"/>
    </location>
</feature>
<dbReference type="CDD" id="cd17535">
    <property type="entry name" value="REC_NarL-like"/>
    <property type="match status" value="1"/>
</dbReference>
<evidence type="ECO:0000256" key="1">
    <source>
        <dbReference type="ARBA" id="ARBA00022553"/>
    </source>
</evidence>
<dbReference type="Proteomes" id="UP001501468">
    <property type="component" value="Unassembled WGS sequence"/>
</dbReference>
<dbReference type="SUPFAM" id="SSF52172">
    <property type="entry name" value="CheY-like"/>
    <property type="match status" value="1"/>
</dbReference>
<reference evidence="9" key="1">
    <citation type="journal article" date="2019" name="Int. J. Syst. Evol. Microbiol.">
        <title>The Global Catalogue of Microorganisms (GCM) 10K type strain sequencing project: providing services to taxonomists for standard genome sequencing and annotation.</title>
        <authorList>
            <consortium name="The Broad Institute Genomics Platform"/>
            <consortium name="The Broad Institute Genome Sequencing Center for Infectious Disease"/>
            <person name="Wu L."/>
            <person name="Ma J."/>
        </authorList>
    </citation>
    <scope>NUCLEOTIDE SEQUENCE [LARGE SCALE GENOMIC DNA]</scope>
    <source>
        <strain evidence="9">JCM 17125</strain>
    </source>
</reference>
<dbReference type="PANTHER" id="PTHR43214">
    <property type="entry name" value="TWO-COMPONENT RESPONSE REGULATOR"/>
    <property type="match status" value="1"/>
</dbReference>
<evidence type="ECO:0000256" key="5">
    <source>
        <dbReference type="PROSITE-ProRule" id="PRU00169"/>
    </source>
</evidence>
<keyword evidence="2" id="KW-0805">Transcription regulation</keyword>
<dbReference type="PROSITE" id="PS50043">
    <property type="entry name" value="HTH_LUXR_2"/>
    <property type="match status" value="1"/>
</dbReference>
<sequence>MRIDGPVRVLVVDDQTLFREALTTLLEACDEVEVLGAAADGLQALEMAAVLRPDVVLMDLRMPVLDGVATTQRMRVEHPEVRVLVLTTFDGDDEVFPALRAGAIGYLLKDATAPRLVEAVQAAARGESVMQPSVAAKVLARMSRLPDLADEPRPQPLVDPLTQRELEVLRALADGLSNREAAERLYLSEGTVKNHVTNVLAKLGVRDRTQAALRAHALGLL</sequence>
<evidence type="ECO:0000256" key="3">
    <source>
        <dbReference type="ARBA" id="ARBA00023125"/>
    </source>
</evidence>
<dbReference type="InterPro" id="IPR011006">
    <property type="entry name" value="CheY-like_superfamily"/>
</dbReference>
<dbReference type="InterPro" id="IPR001789">
    <property type="entry name" value="Sig_transdc_resp-reg_receiver"/>
</dbReference>
<keyword evidence="3" id="KW-0238">DNA-binding</keyword>
<evidence type="ECO:0000313" key="9">
    <source>
        <dbReference type="Proteomes" id="UP001501468"/>
    </source>
</evidence>
<dbReference type="InterPro" id="IPR058245">
    <property type="entry name" value="NreC/VraR/RcsB-like_REC"/>
</dbReference>
<dbReference type="InterPro" id="IPR000792">
    <property type="entry name" value="Tscrpt_reg_LuxR_C"/>
</dbReference>
<dbReference type="EMBL" id="BAABDC010000006">
    <property type="protein sequence ID" value="GAA3713994.1"/>
    <property type="molecule type" value="Genomic_DNA"/>
</dbReference>
<feature type="domain" description="HTH luxR-type" evidence="6">
    <location>
        <begin position="154"/>
        <end position="219"/>
    </location>
</feature>
<proteinExistence type="predicted"/>
<evidence type="ECO:0000256" key="4">
    <source>
        <dbReference type="ARBA" id="ARBA00023163"/>
    </source>
</evidence>
<name>A0ABP7E4H3_9MICO</name>
<evidence type="ECO:0000259" key="7">
    <source>
        <dbReference type="PROSITE" id="PS50110"/>
    </source>
</evidence>
<dbReference type="Pfam" id="PF00072">
    <property type="entry name" value="Response_reg"/>
    <property type="match status" value="1"/>
</dbReference>
<dbReference type="CDD" id="cd06170">
    <property type="entry name" value="LuxR_C_like"/>
    <property type="match status" value="1"/>
</dbReference>